<feature type="domain" description="HTH araC/xylS-type" evidence="4">
    <location>
        <begin position="156"/>
        <end position="255"/>
    </location>
</feature>
<evidence type="ECO:0000313" key="5">
    <source>
        <dbReference type="EMBL" id="RAJ04239.1"/>
    </source>
</evidence>
<evidence type="ECO:0000256" key="3">
    <source>
        <dbReference type="ARBA" id="ARBA00023163"/>
    </source>
</evidence>
<comment type="caution">
    <text evidence="5">The sequence shown here is derived from an EMBL/GenBank/DDBJ whole genome shotgun (WGS) entry which is preliminary data.</text>
</comment>
<evidence type="ECO:0000256" key="1">
    <source>
        <dbReference type="ARBA" id="ARBA00023015"/>
    </source>
</evidence>
<gene>
    <name evidence="5" type="ORF">LX64_03119</name>
</gene>
<evidence type="ECO:0000313" key="6">
    <source>
        <dbReference type="Proteomes" id="UP000249547"/>
    </source>
</evidence>
<dbReference type="SMART" id="SM00342">
    <property type="entry name" value="HTH_ARAC"/>
    <property type="match status" value="1"/>
</dbReference>
<keyword evidence="1" id="KW-0805">Transcription regulation</keyword>
<dbReference type="InterPro" id="IPR018060">
    <property type="entry name" value="HTH_AraC"/>
</dbReference>
<dbReference type="PROSITE" id="PS01124">
    <property type="entry name" value="HTH_ARAC_FAMILY_2"/>
    <property type="match status" value="1"/>
</dbReference>
<dbReference type="PANTHER" id="PTHR43280">
    <property type="entry name" value="ARAC-FAMILY TRANSCRIPTIONAL REGULATOR"/>
    <property type="match status" value="1"/>
</dbReference>
<dbReference type="OrthoDB" id="323290at2"/>
<reference evidence="5 6" key="1">
    <citation type="submission" date="2018-06" db="EMBL/GenBank/DDBJ databases">
        <title>Genomic Encyclopedia of Archaeal and Bacterial Type Strains, Phase II (KMG-II): from individual species to whole genera.</title>
        <authorList>
            <person name="Goeker M."/>
        </authorList>
    </citation>
    <scope>NUCLEOTIDE SEQUENCE [LARGE SCALE GENOMIC DNA]</scope>
    <source>
        <strain evidence="5 6">DSM 23857</strain>
    </source>
</reference>
<evidence type="ECO:0000259" key="4">
    <source>
        <dbReference type="PROSITE" id="PS01124"/>
    </source>
</evidence>
<keyword evidence="6" id="KW-1185">Reference proteome</keyword>
<dbReference type="EMBL" id="QLLL01000005">
    <property type="protein sequence ID" value="RAJ04239.1"/>
    <property type="molecule type" value="Genomic_DNA"/>
</dbReference>
<dbReference type="Gene3D" id="1.10.10.60">
    <property type="entry name" value="Homeodomain-like"/>
    <property type="match status" value="1"/>
</dbReference>
<protein>
    <submittedName>
        <fullName evidence="5">AraC-like DNA-binding protein</fullName>
    </submittedName>
</protein>
<dbReference type="InterPro" id="IPR009057">
    <property type="entry name" value="Homeodomain-like_sf"/>
</dbReference>
<dbReference type="SUPFAM" id="SSF46689">
    <property type="entry name" value="Homeodomain-like"/>
    <property type="match status" value="2"/>
</dbReference>
<sequence>MDATFETFKPKDPTIAQFVRYYYRDIQPANTTREIECFPHFHTTLSLYSSHIRTADKAMTFIENATPSQFYTPMQEEVLIVKQVGPVNRIVIVFKPLGIHQFLKVKNIPQTVTTMELFGEIELEQMFQANNVDELTSLLDTALLQRYVAYENEIVYKAVDYIFSHYKNFSVEALASYLHISRRHVARIFTAHFGTPVKKFQEIVLFRKTLEQKLFVDTTQSFTALAYEENFSDQAHLNKTFEKFTQHSPSQFFRKGKLLGEEDTFWHLRE</sequence>
<dbReference type="GO" id="GO:0043565">
    <property type="term" value="F:sequence-specific DNA binding"/>
    <property type="evidence" value="ECO:0007669"/>
    <property type="project" value="InterPro"/>
</dbReference>
<evidence type="ECO:0000256" key="2">
    <source>
        <dbReference type="ARBA" id="ARBA00023125"/>
    </source>
</evidence>
<dbReference type="Proteomes" id="UP000249547">
    <property type="component" value="Unassembled WGS sequence"/>
</dbReference>
<dbReference type="PANTHER" id="PTHR43280:SF2">
    <property type="entry name" value="HTH-TYPE TRANSCRIPTIONAL REGULATOR EXSA"/>
    <property type="match status" value="1"/>
</dbReference>
<dbReference type="AlphaFoldDB" id="A0A327QI46"/>
<dbReference type="GO" id="GO:0003700">
    <property type="term" value="F:DNA-binding transcription factor activity"/>
    <property type="evidence" value="ECO:0007669"/>
    <property type="project" value="InterPro"/>
</dbReference>
<dbReference type="RefSeq" id="WP_111598536.1">
    <property type="nucleotide sequence ID" value="NZ_QLLL01000005.1"/>
</dbReference>
<dbReference type="Pfam" id="PF12833">
    <property type="entry name" value="HTH_18"/>
    <property type="match status" value="1"/>
</dbReference>
<keyword evidence="2 5" id="KW-0238">DNA-binding</keyword>
<name>A0A327QI46_9BACT</name>
<proteinExistence type="predicted"/>
<accession>A0A327QI46</accession>
<keyword evidence="3" id="KW-0804">Transcription</keyword>
<organism evidence="5 6">
    <name type="scientific">Chitinophaga skermanii</name>
    <dbReference type="NCBI Taxonomy" id="331697"/>
    <lineage>
        <taxon>Bacteria</taxon>
        <taxon>Pseudomonadati</taxon>
        <taxon>Bacteroidota</taxon>
        <taxon>Chitinophagia</taxon>
        <taxon>Chitinophagales</taxon>
        <taxon>Chitinophagaceae</taxon>
        <taxon>Chitinophaga</taxon>
    </lineage>
</organism>